<reference evidence="2" key="1">
    <citation type="journal article" date="2023" name="BMC Genomics">
        <title>Chromosome-level genome assemblies of Cutaneotrichosporon spp. (Trichosporonales, Basidiomycota) reveal imbalanced evolution between nucleotide sequences and chromosome synteny.</title>
        <authorList>
            <person name="Kobayashi Y."/>
            <person name="Kayamori A."/>
            <person name="Aoki K."/>
            <person name="Shiwa Y."/>
            <person name="Matsutani M."/>
            <person name="Fujita N."/>
            <person name="Sugita T."/>
            <person name="Iwasaki W."/>
            <person name="Tanaka N."/>
            <person name="Takashima M."/>
        </authorList>
    </citation>
    <scope>NUCLEOTIDE SEQUENCE</scope>
    <source>
        <strain evidence="2">HIS016</strain>
    </source>
</reference>
<keyword evidence="3" id="KW-1185">Reference proteome</keyword>
<proteinExistence type="predicted"/>
<sequence length="438" mass="47717">MGDDDVKPRLDGEPPSSNPQHSDASFLDAEYEEEPLPCLTDNDYDDDVDRPPLQATRPEPFRPSQDLAHNPRDVLRADYDHENRHYSKLHNLVMAFNPLRPLWPTGLPPAGEIAPPATFADRAPTAAELAALDMGPAVVAMAARADMMNILTEELKKVARLMLRFIKDALVEAGDGSTSDRPVVPTPPPHGRTAPAPPPIGIGSWLEDCSPKPAPFDTNRPSVLHPTSQGAAQRTQESPTWQLRCRTFPARTASSWCYFETSSSAPPEPLFPIQNTSRPLPRPTAGRAPPPVITHDMPRGTARNFVYGPPLYTETPEQFRGRLQVDLVTSEAAARLILARQAVEENDKQRQADRTSERAALGLGRPPSGLCNPKKDAAASNRFACTIDGAPTAGQARERSPVLCRAALTSSSAPRQATMALAGYDRFSPHLVCRPPAR</sequence>
<feature type="region of interest" description="Disordered" evidence="1">
    <location>
        <begin position="344"/>
        <end position="370"/>
    </location>
</feature>
<feature type="region of interest" description="Disordered" evidence="1">
    <location>
        <begin position="1"/>
        <end position="70"/>
    </location>
</feature>
<feature type="region of interest" description="Disordered" evidence="1">
    <location>
        <begin position="174"/>
        <end position="196"/>
    </location>
</feature>
<organism evidence="2 3">
    <name type="scientific">Cutaneotrichosporon spelunceum</name>
    <dbReference type="NCBI Taxonomy" id="1672016"/>
    <lineage>
        <taxon>Eukaryota</taxon>
        <taxon>Fungi</taxon>
        <taxon>Dikarya</taxon>
        <taxon>Basidiomycota</taxon>
        <taxon>Agaricomycotina</taxon>
        <taxon>Tremellomycetes</taxon>
        <taxon>Trichosporonales</taxon>
        <taxon>Trichosporonaceae</taxon>
        <taxon>Cutaneotrichosporon</taxon>
    </lineage>
</organism>
<gene>
    <name evidence="2" type="ORF">CspeluHIS016_0302690</name>
</gene>
<protein>
    <submittedName>
        <fullName evidence="2">Uncharacterized protein</fullName>
    </submittedName>
</protein>
<dbReference type="AlphaFoldDB" id="A0AAD3TTB9"/>
<dbReference type="Proteomes" id="UP001222932">
    <property type="component" value="Unassembled WGS sequence"/>
</dbReference>
<feature type="compositionally biased region" description="Pro residues" evidence="1">
    <location>
        <begin position="184"/>
        <end position="196"/>
    </location>
</feature>
<evidence type="ECO:0000313" key="2">
    <source>
        <dbReference type="EMBL" id="GMK56429.1"/>
    </source>
</evidence>
<feature type="compositionally biased region" description="Basic and acidic residues" evidence="1">
    <location>
        <begin position="1"/>
        <end position="12"/>
    </location>
</feature>
<reference evidence="2" key="2">
    <citation type="submission" date="2023-06" db="EMBL/GenBank/DDBJ databases">
        <authorList>
            <person name="Kobayashi Y."/>
            <person name="Kayamori A."/>
            <person name="Aoki K."/>
            <person name="Shiwa Y."/>
            <person name="Fujita N."/>
            <person name="Sugita T."/>
            <person name="Iwasaki W."/>
            <person name="Tanaka N."/>
            <person name="Takashima M."/>
        </authorList>
    </citation>
    <scope>NUCLEOTIDE SEQUENCE</scope>
    <source>
        <strain evidence="2">HIS016</strain>
    </source>
</reference>
<accession>A0AAD3TTB9</accession>
<evidence type="ECO:0000313" key="3">
    <source>
        <dbReference type="Proteomes" id="UP001222932"/>
    </source>
</evidence>
<dbReference type="EMBL" id="BTCM01000003">
    <property type="protein sequence ID" value="GMK56429.1"/>
    <property type="molecule type" value="Genomic_DNA"/>
</dbReference>
<feature type="region of interest" description="Disordered" evidence="1">
    <location>
        <begin position="268"/>
        <end position="300"/>
    </location>
</feature>
<feature type="compositionally biased region" description="Basic and acidic residues" evidence="1">
    <location>
        <begin position="344"/>
        <end position="357"/>
    </location>
</feature>
<comment type="caution">
    <text evidence="2">The sequence shown here is derived from an EMBL/GenBank/DDBJ whole genome shotgun (WGS) entry which is preliminary data.</text>
</comment>
<evidence type="ECO:0000256" key="1">
    <source>
        <dbReference type="SAM" id="MobiDB-lite"/>
    </source>
</evidence>
<name>A0AAD3TTB9_9TREE</name>